<protein>
    <recommendedName>
        <fullName evidence="2">DUF6532 domain-containing protein</fullName>
    </recommendedName>
</protein>
<proteinExistence type="predicted"/>
<name>A0A4S4MB56_9AGAM</name>
<evidence type="ECO:0000313" key="3">
    <source>
        <dbReference type="EMBL" id="THH20200.1"/>
    </source>
</evidence>
<dbReference type="OrthoDB" id="2749024at2759"/>
<feature type="domain" description="DUF6532" evidence="2">
    <location>
        <begin position="417"/>
        <end position="634"/>
    </location>
</feature>
<feature type="region of interest" description="Disordered" evidence="1">
    <location>
        <begin position="31"/>
        <end position="159"/>
    </location>
</feature>
<dbReference type="Proteomes" id="UP000310158">
    <property type="component" value="Unassembled WGS sequence"/>
</dbReference>
<feature type="region of interest" description="Disordered" evidence="1">
    <location>
        <begin position="261"/>
        <end position="302"/>
    </location>
</feature>
<dbReference type="EMBL" id="SGPL01000027">
    <property type="protein sequence ID" value="THH20200.1"/>
    <property type="molecule type" value="Genomic_DNA"/>
</dbReference>
<feature type="compositionally biased region" description="Polar residues" evidence="1">
    <location>
        <begin position="281"/>
        <end position="302"/>
    </location>
</feature>
<feature type="compositionally biased region" description="Basic and acidic residues" evidence="1">
    <location>
        <begin position="236"/>
        <end position="248"/>
    </location>
</feature>
<feature type="region of interest" description="Disordered" evidence="1">
    <location>
        <begin position="191"/>
        <end position="248"/>
    </location>
</feature>
<keyword evidence="4" id="KW-1185">Reference proteome</keyword>
<accession>A0A4S4MB56</accession>
<organism evidence="3 4">
    <name type="scientific">Bondarzewia mesenterica</name>
    <dbReference type="NCBI Taxonomy" id="1095465"/>
    <lineage>
        <taxon>Eukaryota</taxon>
        <taxon>Fungi</taxon>
        <taxon>Dikarya</taxon>
        <taxon>Basidiomycota</taxon>
        <taxon>Agaricomycotina</taxon>
        <taxon>Agaricomycetes</taxon>
        <taxon>Russulales</taxon>
        <taxon>Bondarzewiaceae</taxon>
        <taxon>Bondarzewia</taxon>
    </lineage>
</organism>
<dbReference type="AlphaFoldDB" id="A0A4S4MB56"/>
<comment type="caution">
    <text evidence="3">The sequence shown here is derived from an EMBL/GenBank/DDBJ whole genome shotgun (WGS) entry which is preliminary data.</text>
</comment>
<gene>
    <name evidence="3" type="ORF">EW146_g1112</name>
</gene>
<feature type="compositionally biased region" description="Basic and acidic residues" evidence="1">
    <location>
        <begin position="94"/>
        <end position="112"/>
    </location>
</feature>
<dbReference type="InterPro" id="IPR045341">
    <property type="entry name" value="DUF6532"/>
</dbReference>
<sequence>MEKQNSQSSSQNVDEMLVDIPATNRWAKAAATRARKRMEKEVAAAGSESGGPSVLAGDDTTDLVEGSRSAKQKALKDRVWGKKGKNSVASSNRKPIDDKDYVGGKEGKGDKRTSRKRAQSTTEVNAKKTKVSKSSKRANQETLEPKKVMKTNAQLLPVESDDDAAQVTNNMQHDAISDAEAVDVEMLNVGDGLTTDATKKVDEDGPSDMEDGLAQSDYEKPESDEGFISPDENEETNERKKDGRGVRAKRFAERITQAIPIWDQQSASEEEEEDALPSILTFESKSRSASRSTTGSVQLIANTNLPQLSLKRADPSADSNAYKEDMIDVRKEKSRTYKNKIVPDETDSKASQQLPLVDIESSDGEEDVKPQARDRPKTQAVVKWPSSTDVVKNNGKVLMTNQTGAVRKVISLACTLYVPMFLCFDYAFPAPDARDANIFGALIDSAESLKATEISERLVADPDYVDLMATIPDERIPSFRNKFKRLGIEVIKDGAFSFHDIPDAKFISTIAALLNNEKYIFPGNALNGKFKFTQPFCHPSIAAVIRKAFFVPDPPSKPLATFAPDSFKSSISTGTEADEPELPRAMVALAATVVGSGIEEYQSGRVRKSIDFSYNSYGAEGKPYTTHMKLLNKMHKENVSGYHKIMHHIYVQATALSSGSSSSITSINPHVILADISGDL</sequence>
<feature type="compositionally biased region" description="Basic residues" evidence="1">
    <location>
        <begin position="127"/>
        <end position="136"/>
    </location>
</feature>
<evidence type="ECO:0000313" key="4">
    <source>
        <dbReference type="Proteomes" id="UP000310158"/>
    </source>
</evidence>
<evidence type="ECO:0000256" key="1">
    <source>
        <dbReference type="SAM" id="MobiDB-lite"/>
    </source>
</evidence>
<dbReference type="Pfam" id="PF20149">
    <property type="entry name" value="DUF6532"/>
    <property type="match status" value="1"/>
</dbReference>
<evidence type="ECO:0000259" key="2">
    <source>
        <dbReference type="Pfam" id="PF20149"/>
    </source>
</evidence>
<reference evidence="3 4" key="1">
    <citation type="submission" date="2019-02" db="EMBL/GenBank/DDBJ databases">
        <title>Genome sequencing of the rare red list fungi Bondarzewia mesenterica.</title>
        <authorList>
            <person name="Buettner E."/>
            <person name="Kellner H."/>
        </authorList>
    </citation>
    <scope>NUCLEOTIDE SEQUENCE [LARGE SCALE GENOMIC DNA]</scope>
    <source>
        <strain evidence="3 4">DSM 108281</strain>
    </source>
</reference>